<gene>
    <name evidence="6" type="ORF">EDC64_109149</name>
</gene>
<keyword evidence="4 6" id="KW-0067">ATP-binding</keyword>
<evidence type="ECO:0000256" key="4">
    <source>
        <dbReference type="ARBA" id="ARBA00022840"/>
    </source>
</evidence>
<dbReference type="GO" id="GO:0005524">
    <property type="term" value="F:ATP binding"/>
    <property type="evidence" value="ECO:0007669"/>
    <property type="project" value="UniProtKB-KW"/>
</dbReference>
<dbReference type="InterPro" id="IPR003593">
    <property type="entry name" value="AAA+_ATPase"/>
</dbReference>
<dbReference type="EMBL" id="SMAI01000009">
    <property type="protein sequence ID" value="TCT03599.1"/>
    <property type="molecule type" value="Genomic_DNA"/>
</dbReference>
<dbReference type="SMART" id="SM00382">
    <property type="entry name" value="AAA"/>
    <property type="match status" value="1"/>
</dbReference>
<accession>A0A4R3LVA4</accession>
<comment type="caution">
    <text evidence="6">The sequence shown here is derived from an EMBL/GenBank/DDBJ whole genome shotgun (WGS) entry which is preliminary data.</text>
</comment>
<reference evidence="6 7" key="1">
    <citation type="submission" date="2019-03" db="EMBL/GenBank/DDBJ databases">
        <title>Genomic Encyclopedia of Type Strains, Phase IV (KMG-IV): sequencing the most valuable type-strain genomes for metagenomic binning, comparative biology and taxonomic classification.</title>
        <authorList>
            <person name="Goeker M."/>
        </authorList>
    </citation>
    <scope>NUCLEOTIDE SEQUENCE [LARGE SCALE GENOMIC DNA]</scope>
    <source>
        <strain evidence="6 7">DSM 9035</strain>
    </source>
</reference>
<sequence>MAQIVFDNVTKVYEDPDRGHVQALSRVNLEIEEGSFICILGPSGCGKSTLLSMLGGFAQPSTGRVLLDGMPTSVPGPDRGVVFQAYALFPWLNVLENIRFGLTCRNVADSAGIANRLIKLFGLEGFEAKYPHELSGGMSQRVAIARTLANDPKVLLMDEPFAAVDALTREFLQDELLRVWEQDRKTILFVTHSIMEAAYLADEVLVFAARPGRILHRVRIAAPRPRHRSDAAFLKEYANLEVLFRGGH</sequence>
<evidence type="ECO:0000313" key="7">
    <source>
        <dbReference type="Proteomes" id="UP000294664"/>
    </source>
</evidence>
<proteinExistence type="inferred from homology"/>
<dbReference type="PANTHER" id="PTHR42788:SF13">
    <property type="entry name" value="ALIPHATIC SULFONATES IMPORT ATP-BINDING PROTEIN SSUB"/>
    <property type="match status" value="1"/>
</dbReference>
<dbReference type="GO" id="GO:0016887">
    <property type="term" value="F:ATP hydrolysis activity"/>
    <property type="evidence" value="ECO:0007669"/>
    <property type="project" value="InterPro"/>
</dbReference>
<dbReference type="InterPro" id="IPR050166">
    <property type="entry name" value="ABC_transporter_ATP-bind"/>
</dbReference>
<evidence type="ECO:0000256" key="1">
    <source>
        <dbReference type="ARBA" id="ARBA00005417"/>
    </source>
</evidence>
<keyword evidence="3" id="KW-0547">Nucleotide-binding</keyword>
<dbReference type="InterPro" id="IPR003439">
    <property type="entry name" value="ABC_transporter-like_ATP-bd"/>
</dbReference>
<dbReference type="SUPFAM" id="SSF52540">
    <property type="entry name" value="P-loop containing nucleoside triphosphate hydrolases"/>
    <property type="match status" value="1"/>
</dbReference>
<evidence type="ECO:0000259" key="5">
    <source>
        <dbReference type="PROSITE" id="PS50893"/>
    </source>
</evidence>
<dbReference type="Gene3D" id="3.40.50.300">
    <property type="entry name" value="P-loop containing nucleotide triphosphate hydrolases"/>
    <property type="match status" value="1"/>
</dbReference>
<evidence type="ECO:0000256" key="2">
    <source>
        <dbReference type="ARBA" id="ARBA00022448"/>
    </source>
</evidence>
<dbReference type="OrthoDB" id="9807242at2"/>
<feature type="domain" description="ABC transporter" evidence="5">
    <location>
        <begin position="4"/>
        <end position="234"/>
    </location>
</feature>
<keyword evidence="7" id="KW-1185">Reference proteome</keyword>
<name>A0A4R3LVA4_9HYPH</name>
<keyword evidence="2" id="KW-0813">Transport</keyword>
<comment type="similarity">
    <text evidence="1">Belongs to the ABC transporter superfamily.</text>
</comment>
<organism evidence="6 7">
    <name type="scientific">Aquabacter spiritensis</name>
    <dbReference type="NCBI Taxonomy" id="933073"/>
    <lineage>
        <taxon>Bacteria</taxon>
        <taxon>Pseudomonadati</taxon>
        <taxon>Pseudomonadota</taxon>
        <taxon>Alphaproteobacteria</taxon>
        <taxon>Hyphomicrobiales</taxon>
        <taxon>Xanthobacteraceae</taxon>
        <taxon>Aquabacter</taxon>
    </lineage>
</organism>
<dbReference type="InterPro" id="IPR027417">
    <property type="entry name" value="P-loop_NTPase"/>
</dbReference>
<dbReference type="PROSITE" id="PS50893">
    <property type="entry name" value="ABC_TRANSPORTER_2"/>
    <property type="match status" value="1"/>
</dbReference>
<evidence type="ECO:0000256" key="3">
    <source>
        <dbReference type="ARBA" id="ARBA00022741"/>
    </source>
</evidence>
<dbReference type="InterPro" id="IPR017871">
    <property type="entry name" value="ABC_transporter-like_CS"/>
</dbReference>
<dbReference type="RefSeq" id="WP_132032695.1">
    <property type="nucleotide sequence ID" value="NZ_SMAI01000009.1"/>
</dbReference>
<dbReference type="CDD" id="cd03293">
    <property type="entry name" value="ABC_NrtD_SsuB_transporters"/>
    <property type="match status" value="1"/>
</dbReference>
<dbReference type="PANTHER" id="PTHR42788">
    <property type="entry name" value="TAURINE IMPORT ATP-BINDING PROTEIN-RELATED"/>
    <property type="match status" value="1"/>
</dbReference>
<dbReference type="Proteomes" id="UP000294664">
    <property type="component" value="Unassembled WGS sequence"/>
</dbReference>
<dbReference type="Pfam" id="PF00005">
    <property type="entry name" value="ABC_tran"/>
    <property type="match status" value="1"/>
</dbReference>
<dbReference type="PROSITE" id="PS00211">
    <property type="entry name" value="ABC_TRANSPORTER_1"/>
    <property type="match status" value="1"/>
</dbReference>
<protein>
    <submittedName>
        <fullName evidence="6">NitT/TauT family transport system ATP-binding protein</fullName>
    </submittedName>
</protein>
<dbReference type="AlphaFoldDB" id="A0A4R3LVA4"/>
<evidence type="ECO:0000313" key="6">
    <source>
        <dbReference type="EMBL" id="TCT03599.1"/>
    </source>
</evidence>